<dbReference type="InterPro" id="IPR013766">
    <property type="entry name" value="Thioredoxin_domain"/>
</dbReference>
<dbReference type="EMBL" id="JBHSTP010000001">
    <property type="protein sequence ID" value="MFC6355310.1"/>
    <property type="molecule type" value="Genomic_DNA"/>
</dbReference>
<dbReference type="SUPFAM" id="SSF52833">
    <property type="entry name" value="Thioredoxin-like"/>
    <property type="match status" value="1"/>
</dbReference>
<reference evidence="3" key="1">
    <citation type="journal article" date="2019" name="Int. J. Syst. Evol. Microbiol.">
        <title>The Global Catalogue of Microorganisms (GCM) 10K type strain sequencing project: providing services to taxonomists for standard genome sequencing and annotation.</title>
        <authorList>
            <consortium name="The Broad Institute Genomics Platform"/>
            <consortium name="The Broad Institute Genome Sequencing Center for Infectious Disease"/>
            <person name="Wu L."/>
            <person name="Ma J."/>
        </authorList>
    </citation>
    <scope>NUCLEOTIDE SEQUENCE [LARGE SCALE GENOMIC DNA]</scope>
    <source>
        <strain evidence="3">CCUG 43304</strain>
    </source>
</reference>
<evidence type="ECO:0000259" key="1">
    <source>
        <dbReference type="Pfam" id="PF00085"/>
    </source>
</evidence>
<protein>
    <submittedName>
        <fullName evidence="2">Thioredoxin family protein</fullName>
    </submittedName>
</protein>
<dbReference type="Pfam" id="PF00085">
    <property type="entry name" value="Thioredoxin"/>
    <property type="match status" value="1"/>
</dbReference>
<evidence type="ECO:0000313" key="2">
    <source>
        <dbReference type="EMBL" id="MFC6355310.1"/>
    </source>
</evidence>
<accession>A0ABW1VCX0</accession>
<gene>
    <name evidence="2" type="ORF">ACFQB0_04195</name>
</gene>
<dbReference type="CDD" id="cd02947">
    <property type="entry name" value="TRX_family"/>
    <property type="match status" value="1"/>
</dbReference>
<dbReference type="RefSeq" id="WP_386727957.1">
    <property type="nucleotide sequence ID" value="NZ_JBHSTP010000001.1"/>
</dbReference>
<dbReference type="Gene3D" id="3.40.30.10">
    <property type="entry name" value="Glutaredoxin"/>
    <property type="match status" value="1"/>
</dbReference>
<evidence type="ECO:0000313" key="3">
    <source>
        <dbReference type="Proteomes" id="UP001596306"/>
    </source>
</evidence>
<comment type="caution">
    <text evidence="2">The sequence shown here is derived from an EMBL/GenBank/DDBJ whole genome shotgun (WGS) entry which is preliminary data.</text>
</comment>
<organism evidence="2 3">
    <name type="scientific">Luethyella okanaganae</name>
    <dbReference type="NCBI Taxonomy" id="69372"/>
    <lineage>
        <taxon>Bacteria</taxon>
        <taxon>Bacillati</taxon>
        <taxon>Actinomycetota</taxon>
        <taxon>Actinomycetes</taxon>
        <taxon>Micrococcales</taxon>
        <taxon>Microbacteriaceae</taxon>
        <taxon>Luethyella</taxon>
    </lineage>
</organism>
<keyword evidence="3" id="KW-1185">Reference proteome</keyword>
<dbReference type="InterPro" id="IPR036249">
    <property type="entry name" value="Thioredoxin-like_sf"/>
</dbReference>
<dbReference type="Proteomes" id="UP001596306">
    <property type="component" value="Unassembled WGS sequence"/>
</dbReference>
<name>A0ABW1VCX0_9MICO</name>
<feature type="domain" description="Thioredoxin" evidence="1">
    <location>
        <begin position="4"/>
        <end position="74"/>
    </location>
</feature>
<proteinExistence type="predicted"/>
<sequence>MEFVLFTSAFCEPCLQTRGVLAEAARLVPVASVVEFDVARHTDVAEAAHIRSTPTVVVVDAGGTEVFRATGVPTLSQVLVAAAKAV</sequence>